<evidence type="ECO:0000313" key="4">
    <source>
        <dbReference type="Proteomes" id="UP000189857"/>
    </source>
</evidence>
<keyword evidence="1" id="KW-1133">Transmembrane helix</keyword>
<dbReference type="EMBL" id="FUXA01000003">
    <property type="protein sequence ID" value="SJZ37441.1"/>
    <property type="molecule type" value="Genomic_DNA"/>
</dbReference>
<dbReference type="OrthoDB" id="6623990at2"/>
<keyword evidence="1" id="KW-0812">Transmembrane</keyword>
<dbReference type="InterPro" id="IPR002656">
    <property type="entry name" value="Acyl_transf_3_dom"/>
</dbReference>
<reference evidence="3 4" key="1">
    <citation type="submission" date="2017-02" db="EMBL/GenBank/DDBJ databases">
        <authorList>
            <person name="Peterson S.W."/>
        </authorList>
    </citation>
    <scope>NUCLEOTIDE SEQUENCE [LARGE SCALE GENOMIC DNA]</scope>
    <source>
        <strain evidence="3 4">ATCC 17233</strain>
    </source>
</reference>
<feature type="transmembrane region" description="Helical" evidence="1">
    <location>
        <begin position="50"/>
        <end position="68"/>
    </location>
</feature>
<organism evidence="3 4">
    <name type="scientific">Eubacterium ruminantium</name>
    <dbReference type="NCBI Taxonomy" id="42322"/>
    <lineage>
        <taxon>Bacteria</taxon>
        <taxon>Bacillati</taxon>
        <taxon>Bacillota</taxon>
        <taxon>Clostridia</taxon>
        <taxon>Eubacteriales</taxon>
        <taxon>Eubacteriaceae</taxon>
        <taxon>Eubacterium</taxon>
    </lineage>
</organism>
<feature type="transmembrane region" description="Helical" evidence="1">
    <location>
        <begin position="294"/>
        <end position="312"/>
    </location>
</feature>
<dbReference type="PANTHER" id="PTHR37312:SF1">
    <property type="entry name" value="MEMBRANE-BOUND ACYLTRANSFERASE YKRP-RELATED"/>
    <property type="match status" value="1"/>
</dbReference>
<feature type="transmembrane region" description="Helical" evidence="1">
    <location>
        <begin position="191"/>
        <end position="210"/>
    </location>
</feature>
<feature type="transmembrane region" description="Helical" evidence="1">
    <location>
        <begin position="324"/>
        <end position="346"/>
    </location>
</feature>
<feature type="transmembrane region" description="Helical" evidence="1">
    <location>
        <begin position="88"/>
        <end position="104"/>
    </location>
</feature>
<dbReference type="RefSeq" id="WP_078785842.1">
    <property type="nucleotide sequence ID" value="NZ_FMTO01000002.1"/>
</dbReference>
<evidence type="ECO:0000313" key="3">
    <source>
        <dbReference type="EMBL" id="SJZ37441.1"/>
    </source>
</evidence>
<feature type="transmembrane region" description="Helical" evidence="1">
    <location>
        <begin position="260"/>
        <end position="282"/>
    </location>
</feature>
<evidence type="ECO:0000256" key="1">
    <source>
        <dbReference type="SAM" id="Phobius"/>
    </source>
</evidence>
<keyword evidence="4" id="KW-1185">Reference proteome</keyword>
<protein>
    <submittedName>
        <fullName evidence="3">Fucose 4-O-acetylase</fullName>
    </submittedName>
</protein>
<keyword evidence="1" id="KW-0472">Membrane</keyword>
<accession>A0A1T4K4T0</accession>
<gene>
    <name evidence="3" type="ORF">SAMN02745110_00160</name>
</gene>
<feature type="transmembrane region" description="Helical" evidence="1">
    <location>
        <begin position="124"/>
        <end position="157"/>
    </location>
</feature>
<name>A0A1T4K4T0_9FIRM</name>
<dbReference type="InterPro" id="IPR052734">
    <property type="entry name" value="Nod_factor_acetyltransferase"/>
</dbReference>
<sequence length="359" mass="40886">MAEKNAFNLCKKNSRVMWVDVAKGLCMFVVIMSHTVHAEGEKSFPLISRGMAMSFHMPLFFILSAYTFHFSENMEQFKKAAIKSAKRLLIPSLIIFVIRIFMYDKILTEGGVSLEYFIKKSLSLLFSSGVGINFAGLDVPAFGMIWFLMVLFVARVLFDYIHLVFEEKYVFPVCALCSIVGVTLGKSTTTFLAIDIAFAILPLFCFGYKLRNVNFENKKPLIIIRDALIAGAVWGGLLYVTFPDYRHVSYLELAPRNYPIYPLCFIIAIAGTVMFCKICCLIDKIPGLAIILRFIGKNSLYLYMIHCLDMIWDKLWVDYSSQKIQVLMRCLTDFGAFLILIVILYAPKLLISKKVKEVN</sequence>
<dbReference type="Pfam" id="PF01757">
    <property type="entry name" value="Acyl_transf_3"/>
    <property type="match status" value="1"/>
</dbReference>
<dbReference type="PANTHER" id="PTHR37312">
    <property type="entry name" value="MEMBRANE-BOUND ACYLTRANSFERASE YKRP-RELATED"/>
    <property type="match status" value="1"/>
</dbReference>
<dbReference type="AlphaFoldDB" id="A0A1T4K4T0"/>
<proteinExistence type="predicted"/>
<dbReference type="GO" id="GO:0016747">
    <property type="term" value="F:acyltransferase activity, transferring groups other than amino-acyl groups"/>
    <property type="evidence" value="ECO:0007669"/>
    <property type="project" value="InterPro"/>
</dbReference>
<feature type="transmembrane region" description="Helical" evidence="1">
    <location>
        <begin position="222"/>
        <end position="240"/>
    </location>
</feature>
<feature type="domain" description="Acyltransferase 3" evidence="2">
    <location>
        <begin position="18"/>
        <end position="342"/>
    </location>
</feature>
<dbReference type="Proteomes" id="UP000189857">
    <property type="component" value="Unassembled WGS sequence"/>
</dbReference>
<evidence type="ECO:0000259" key="2">
    <source>
        <dbReference type="Pfam" id="PF01757"/>
    </source>
</evidence>
<feature type="transmembrane region" description="Helical" evidence="1">
    <location>
        <begin position="169"/>
        <end position="185"/>
    </location>
</feature>
<feature type="transmembrane region" description="Helical" evidence="1">
    <location>
        <begin position="21"/>
        <end position="38"/>
    </location>
</feature>